<feature type="region of interest" description="Disordered" evidence="2">
    <location>
        <begin position="84"/>
        <end position="154"/>
    </location>
</feature>
<proteinExistence type="predicted"/>
<feature type="compositionally biased region" description="Pro residues" evidence="2">
    <location>
        <begin position="94"/>
        <end position="105"/>
    </location>
</feature>
<dbReference type="Pfam" id="PF12773">
    <property type="entry name" value="DZR"/>
    <property type="match status" value="1"/>
</dbReference>
<dbReference type="InterPro" id="IPR025874">
    <property type="entry name" value="DZR"/>
</dbReference>
<dbReference type="Proteomes" id="UP000295371">
    <property type="component" value="Unassembled WGS sequence"/>
</dbReference>
<evidence type="ECO:0000256" key="2">
    <source>
        <dbReference type="SAM" id="MobiDB-lite"/>
    </source>
</evidence>
<feature type="compositionally biased region" description="Low complexity" evidence="2">
    <location>
        <begin position="106"/>
        <end position="126"/>
    </location>
</feature>
<dbReference type="SUPFAM" id="SSF49879">
    <property type="entry name" value="SMAD/FHA domain"/>
    <property type="match status" value="1"/>
</dbReference>
<gene>
    <name evidence="4" type="ORF">CLV29_1348</name>
</gene>
<dbReference type="InterPro" id="IPR000253">
    <property type="entry name" value="FHA_dom"/>
</dbReference>
<dbReference type="SMART" id="SM00240">
    <property type="entry name" value="FHA"/>
    <property type="match status" value="1"/>
</dbReference>
<comment type="caution">
    <text evidence="4">The sequence shown here is derived from an EMBL/GenBank/DDBJ whole genome shotgun (WGS) entry which is preliminary data.</text>
</comment>
<keyword evidence="1" id="KW-0597">Phosphoprotein</keyword>
<evidence type="ECO:0000256" key="1">
    <source>
        <dbReference type="ARBA" id="ARBA00022553"/>
    </source>
</evidence>
<evidence type="ECO:0000313" key="5">
    <source>
        <dbReference type="Proteomes" id="UP000295371"/>
    </source>
</evidence>
<dbReference type="Gene3D" id="2.60.200.20">
    <property type="match status" value="1"/>
</dbReference>
<dbReference type="AlphaFoldDB" id="A0A4R7J8B1"/>
<dbReference type="Pfam" id="PF00498">
    <property type="entry name" value="FHA"/>
    <property type="match status" value="1"/>
</dbReference>
<dbReference type="RefSeq" id="WP_133754185.1">
    <property type="nucleotide sequence ID" value="NZ_SOAW01000001.1"/>
</dbReference>
<protein>
    <submittedName>
        <fullName evidence="4">Double zinc ribbon protein</fullName>
    </submittedName>
</protein>
<dbReference type="EMBL" id="SOAW01000001">
    <property type="protein sequence ID" value="TDT33721.1"/>
    <property type="molecule type" value="Genomic_DNA"/>
</dbReference>
<evidence type="ECO:0000259" key="3">
    <source>
        <dbReference type="PROSITE" id="PS50006"/>
    </source>
</evidence>
<dbReference type="OrthoDB" id="5111283at2"/>
<feature type="compositionally biased region" description="Polar residues" evidence="2">
    <location>
        <begin position="137"/>
        <end position="149"/>
    </location>
</feature>
<dbReference type="InterPro" id="IPR008984">
    <property type="entry name" value="SMAD_FHA_dom_sf"/>
</dbReference>
<sequence>MPTCPDGHHSSADDYCDVCGTPLNAPAAAPAAAAEPPAASPVRTCPHCGAESPQGALFCEACGYDFTTGTLPRPASVLDLDAPAPSAEVSQGPAPDPSPAAPPQPAAQESAAQDSAPQPASESAPGPLVPPGPATDAGSQATPPRSPNVSPAAPGQPWVAELWIDPDWYALQESPDPMPSPGLPRLVTLRNRSMLIGRPSRSRNIHPDLDCDPDAGISRRHAQLTTDGSRWWIEDLDSSNGTFVAGIAEPLPEEPLRPGQRREIGTDDRIYLGAWTRIVLRPALPGETG</sequence>
<feature type="domain" description="FHA" evidence="3">
    <location>
        <begin position="194"/>
        <end position="249"/>
    </location>
</feature>
<dbReference type="CDD" id="cd00060">
    <property type="entry name" value="FHA"/>
    <property type="match status" value="1"/>
</dbReference>
<reference evidence="4 5" key="1">
    <citation type="submission" date="2019-03" db="EMBL/GenBank/DDBJ databases">
        <title>Genomic Encyclopedia of Archaeal and Bacterial Type Strains, Phase II (KMG-II): from individual species to whole genera.</title>
        <authorList>
            <person name="Goeker M."/>
        </authorList>
    </citation>
    <scope>NUCLEOTIDE SEQUENCE [LARGE SCALE GENOMIC DNA]</scope>
    <source>
        <strain evidence="4 5">DSM 24323</strain>
    </source>
</reference>
<evidence type="ECO:0000313" key="4">
    <source>
        <dbReference type="EMBL" id="TDT33721.1"/>
    </source>
</evidence>
<organism evidence="4 5">
    <name type="scientific">Naumannella halotolerans</name>
    <dbReference type="NCBI Taxonomy" id="993414"/>
    <lineage>
        <taxon>Bacteria</taxon>
        <taxon>Bacillati</taxon>
        <taxon>Actinomycetota</taxon>
        <taxon>Actinomycetes</taxon>
        <taxon>Propionibacteriales</taxon>
        <taxon>Propionibacteriaceae</taxon>
        <taxon>Naumannella</taxon>
    </lineage>
</organism>
<keyword evidence="5" id="KW-1185">Reference proteome</keyword>
<name>A0A4R7J8B1_9ACTN</name>
<accession>A0A4R7J8B1</accession>
<dbReference type="PROSITE" id="PS50006">
    <property type="entry name" value="FHA_DOMAIN"/>
    <property type="match status" value="1"/>
</dbReference>